<keyword evidence="1" id="KW-0472">Membrane</keyword>
<organism evidence="2 3">
    <name type="scientific">Fonsecaea erecta</name>
    <dbReference type="NCBI Taxonomy" id="1367422"/>
    <lineage>
        <taxon>Eukaryota</taxon>
        <taxon>Fungi</taxon>
        <taxon>Dikarya</taxon>
        <taxon>Ascomycota</taxon>
        <taxon>Pezizomycotina</taxon>
        <taxon>Eurotiomycetes</taxon>
        <taxon>Chaetothyriomycetidae</taxon>
        <taxon>Chaetothyriales</taxon>
        <taxon>Herpotrichiellaceae</taxon>
        <taxon>Fonsecaea</taxon>
    </lineage>
</organism>
<evidence type="ECO:0000313" key="2">
    <source>
        <dbReference type="EMBL" id="OAP54191.1"/>
    </source>
</evidence>
<evidence type="ECO:0000313" key="3">
    <source>
        <dbReference type="Proteomes" id="UP000078343"/>
    </source>
</evidence>
<proteinExistence type="predicted"/>
<evidence type="ECO:0000256" key="1">
    <source>
        <dbReference type="SAM" id="Phobius"/>
    </source>
</evidence>
<comment type="caution">
    <text evidence="2">The sequence shown here is derived from an EMBL/GenBank/DDBJ whole genome shotgun (WGS) entry which is preliminary data.</text>
</comment>
<sequence>MNDDMASTPPLAQAGDATGLILVLPLADFLPRWTFTITLLVLSMAFWIGSA</sequence>
<gene>
    <name evidence="2" type="ORF">AYL99_11726</name>
</gene>
<feature type="transmembrane region" description="Helical" evidence="1">
    <location>
        <begin position="30"/>
        <end position="49"/>
    </location>
</feature>
<keyword evidence="1" id="KW-1133">Transmembrane helix</keyword>
<dbReference type="RefSeq" id="XP_018687558.1">
    <property type="nucleotide sequence ID" value="XM_018843231.1"/>
</dbReference>
<protein>
    <submittedName>
        <fullName evidence="2">Uncharacterized protein</fullName>
    </submittedName>
</protein>
<keyword evidence="1" id="KW-0812">Transmembrane</keyword>
<name>A0A178Z3S0_9EURO</name>
<accession>A0A178Z3S0</accession>
<keyword evidence="3" id="KW-1185">Reference proteome</keyword>
<dbReference type="Proteomes" id="UP000078343">
    <property type="component" value="Unassembled WGS sequence"/>
</dbReference>
<reference evidence="2 3" key="1">
    <citation type="submission" date="2016-04" db="EMBL/GenBank/DDBJ databases">
        <title>Draft genome of Fonsecaea erecta CBS 125763.</title>
        <authorList>
            <person name="Weiss V.A."/>
            <person name="Vicente V.A."/>
            <person name="Raittz R.T."/>
            <person name="Moreno L.F."/>
            <person name="De Souza E.M."/>
            <person name="Pedrosa F.O."/>
            <person name="Steffens M.B."/>
            <person name="Faoro H."/>
            <person name="Tadra-Sfeir M.Z."/>
            <person name="Najafzadeh M.J."/>
            <person name="Felipe M.S."/>
            <person name="Teixeira M."/>
            <person name="Sun J."/>
            <person name="Xi L."/>
            <person name="Gomes R."/>
            <person name="De Azevedo C.M."/>
            <person name="Salgado C.G."/>
            <person name="Da Silva M.B."/>
            <person name="Nascimento M.F."/>
            <person name="Queiroz-Telles F."/>
            <person name="Attili D.S."/>
            <person name="Gorbushina A."/>
        </authorList>
    </citation>
    <scope>NUCLEOTIDE SEQUENCE [LARGE SCALE GENOMIC DNA]</scope>
    <source>
        <strain evidence="2 3">CBS 125763</strain>
    </source>
</reference>
<dbReference type="AlphaFoldDB" id="A0A178Z3S0"/>
<dbReference type="EMBL" id="LVYI01000015">
    <property type="protein sequence ID" value="OAP54191.1"/>
    <property type="molecule type" value="Genomic_DNA"/>
</dbReference>
<dbReference type="GeneID" id="30015894"/>